<accession>A0ABN7ALP4</accession>
<proteinExistence type="predicted"/>
<sequence length="128" mass="13782">MLRSIRVPAGRLAFGRKIRRPNRQSRRRIGIRRHALRRPRAKGSTPRAPGVTKGSEQGELPAAREISSLLLVPLLLLGANLVGPIVFSHLFLPGVGILGGVSPPLKYPIMAEGANVSSPPDVEEPESC</sequence>
<dbReference type="EMBL" id="AP028912">
    <property type="protein sequence ID" value="BES93144.1"/>
    <property type="molecule type" value="Genomic_DNA"/>
</dbReference>
<evidence type="ECO:0000256" key="1">
    <source>
        <dbReference type="SAM" id="MobiDB-lite"/>
    </source>
</evidence>
<protein>
    <submittedName>
        <fullName evidence="2">Uncharacterized protein</fullName>
    </submittedName>
</protein>
<feature type="region of interest" description="Disordered" evidence="1">
    <location>
        <begin position="22"/>
        <end position="59"/>
    </location>
</feature>
<feature type="compositionally biased region" description="Basic residues" evidence="1">
    <location>
        <begin position="22"/>
        <end position="41"/>
    </location>
</feature>
<evidence type="ECO:0000313" key="2">
    <source>
        <dbReference type="EMBL" id="BES93144.1"/>
    </source>
</evidence>
<gene>
    <name evidence="2" type="ORF">NTJ_05953</name>
</gene>
<name>A0ABN7ALP4_9HEMI</name>
<dbReference type="Proteomes" id="UP001307889">
    <property type="component" value="Chromosome 4"/>
</dbReference>
<keyword evidence="3" id="KW-1185">Reference proteome</keyword>
<reference evidence="2 3" key="1">
    <citation type="submission" date="2023-09" db="EMBL/GenBank/DDBJ databases">
        <title>Nesidiocoris tenuis whole genome shotgun sequence.</title>
        <authorList>
            <person name="Shibata T."/>
            <person name="Shimoda M."/>
            <person name="Kobayashi T."/>
            <person name="Uehara T."/>
        </authorList>
    </citation>
    <scope>NUCLEOTIDE SEQUENCE [LARGE SCALE GENOMIC DNA]</scope>
    <source>
        <strain evidence="2 3">Japan</strain>
    </source>
</reference>
<organism evidence="2 3">
    <name type="scientific">Nesidiocoris tenuis</name>
    <dbReference type="NCBI Taxonomy" id="355587"/>
    <lineage>
        <taxon>Eukaryota</taxon>
        <taxon>Metazoa</taxon>
        <taxon>Ecdysozoa</taxon>
        <taxon>Arthropoda</taxon>
        <taxon>Hexapoda</taxon>
        <taxon>Insecta</taxon>
        <taxon>Pterygota</taxon>
        <taxon>Neoptera</taxon>
        <taxon>Paraneoptera</taxon>
        <taxon>Hemiptera</taxon>
        <taxon>Heteroptera</taxon>
        <taxon>Panheteroptera</taxon>
        <taxon>Cimicomorpha</taxon>
        <taxon>Miridae</taxon>
        <taxon>Dicyphina</taxon>
        <taxon>Nesidiocoris</taxon>
    </lineage>
</organism>
<evidence type="ECO:0000313" key="3">
    <source>
        <dbReference type="Proteomes" id="UP001307889"/>
    </source>
</evidence>